<reference evidence="2" key="1">
    <citation type="submission" date="2016-05" db="EMBL/GenBank/DDBJ databases">
        <title>Comparative genomics of biotechnologically important yeasts.</title>
        <authorList>
            <consortium name="DOE Joint Genome Institute"/>
            <person name="Riley R."/>
            <person name="Haridas S."/>
            <person name="Wolfe K.H."/>
            <person name="Lopes M.R."/>
            <person name="Hittinger C.T."/>
            <person name="Goker M."/>
            <person name="Salamov A."/>
            <person name="Wisecaver J."/>
            <person name="Long T.M."/>
            <person name="Aerts A.L."/>
            <person name="Barry K."/>
            <person name="Choi C."/>
            <person name="Clum A."/>
            <person name="Coughlan A.Y."/>
            <person name="Deshpande S."/>
            <person name="Douglass A.P."/>
            <person name="Hanson S.J."/>
            <person name="Klenk H.-P."/>
            <person name="Labutti K."/>
            <person name="Lapidus A."/>
            <person name="Lindquist E."/>
            <person name="Lipzen A."/>
            <person name="Meier-Kolthoff J.P."/>
            <person name="Ohm R.A."/>
            <person name="Otillar R.P."/>
            <person name="Pangilinan J."/>
            <person name="Peng Y."/>
            <person name="Rokas A."/>
            <person name="Rosa C.A."/>
            <person name="Scheuner C."/>
            <person name="Sibirny A.A."/>
            <person name="Slot J.C."/>
            <person name="Stielow J.B."/>
            <person name="Sun H."/>
            <person name="Kurtzman C.P."/>
            <person name="Blackwell M."/>
            <person name="Grigoriev I.V."/>
            <person name="Jeffries T.W."/>
        </authorList>
    </citation>
    <scope>NUCLEOTIDE SEQUENCE [LARGE SCALE GENOMIC DNA]</scope>
    <source>
        <strain evidence="2">NRRL Y-2460</strain>
    </source>
</reference>
<keyword evidence="2" id="KW-1185">Reference proteome</keyword>
<protein>
    <submittedName>
        <fullName evidence="1">Uncharacterized protein</fullName>
    </submittedName>
</protein>
<dbReference type="EMBL" id="KV454013">
    <property type="protein sequence ID" value="ODV95926.1"/>
    <property type="molecule type" value="Genomic_DNA"/>
</dbReference>
<organism evidence="1 2">
    <name type="scientific">Pachysolen tannophilus NRRL Y-2460</name>
    <dbReference type="NCBI Taxonomy" id="669874"/>
    <lineage>
        <taxon>Eukaryota</taxon>
        <taxon>Fungi</taxon>
        <taxon>Dikarya</taxon>
        <taxon>Ascomycota</taxon>
        <taxon>Saccharomycotina</taxon>
        <taxon>Pichiomycetes</taxon>
        <taxon>Pachysolenaceae</taxon>
        <taxon>Pachysolen</taxon>
    </lineage>
</organism>
<name>A0A1E4TW12_PACTA</name>
<sequence length="59" mass="7050">MWEKKNFWKSKIINQPLVKEKKAHLQYQDPISNTQDTFVIFYSVPLSFISFSLKSNNNK</sequence>
<dbReference type="Proteomes" id="UP000094236">
    <property type="component" value="Unassembled WGS sequence"/>
</dbReference>
<gene>
    <name evidence="1" type="ORF">PACTADRAFT_66918</name>
</gene>
<dbReference type="AlphaFoldDB" id="A0A1E4TW12"/>
<evidence type="ECO:0000313" key="1">
    <source>
        <dbReference type="EMBL" id="ODV95926.1"/>
    </source>
</evidence>
<accession>A0A1E4TW12</accession>
<evidence type="ECO:0000313" key="2">
    <source>
        <dbReference type="Proteomes" id="UP000094236"/>
    </source>
</evidence>
<proteinExistence type="predicted"/>